<dbReference type="SUPFAM" id="SSF52922">
    <property type="entry name" value="TK C-terminal domain-like"/>
    <property type="match status" value="1"/>
</dbReference>
<name>A0A3R7XE11_9EURY</name>
<dbReference type="InterPro" id="IPR050722">
    <property type="entry name" value="Pyruvate:ferred/Flavod_OxRd"/>
</dbReference>
<gene>
    <name evidence="4" type="ORF">D5R95_08710</name>
</gene>
<dbReference type="GO" id="GO:0016491">
    <property type="term" value="F:oxidoreductase activity"/>
    <property type="evidence" value="ECO:0007669"/>
    <property type="project" value="UniProtKB-KW"/>
</dbReference>
<comment type="caution">
    <text evidence="4">The sequence shown here is derived from an EMBL/GenBank/DDBJ whole genome shotgun (WGS) entry which is preliminary data.</text>
</comment>
<dbReference type="GO" id="GO:0006082">
    <property type="term" value="P:organic acid metabolic process"/>
    <property type="evidence" value="ECO:0007669"/>
    <property type="project" value="UniProtKB-ARBA"/>
</dbReference>
<dbReference type="PANTHER" id="PTHR32154:SF20">
    <property type="entry name" value="2-OXOGLUTARATE OXIDOREDUCTASE SUBUNIT KORA"/>
    <property type="match status" value="1"/>
</dbReference>
<dbReference type="AlphaFoldDB" id="A0A3R7XE11"/>
<dbReference type="InterPro" id="IPR033412">
    <property type="entry name" value="PFOR_II"/>
</dbReference>
<accession>A0A3R7XE11</accession>
<protein>
    <submittedName>
        <fullName evidence="4">2-oxoacid:acceptor oxidoreductase subunit alpha</fullName>
    </submittedName>
</protein>
<dbReference type="GO" id="GO:0006979">
    <property type="term" value="P:response to oxidative stress"/>
    <property type="evidence" value="ECO:0007669"/>
    <property type="project" value="TreeGrafter"/>
</dbReference>
<dbReference type="InterPro" id="IPR029061">
    <property type="entry name" value="THDP-binding"/>
</dbReference>
<dbReference type="Gene3D" id="3.40.50.920">
    <property type="match status" value="1"/>
</dbReference>
<evidence type="ECO:0000256" key="1">
    <source>
        <dbReference type="ARBA" id="ARBA00023002"/>
    </source>
</evidence>
<dbReference type="Proteomes" id="UP000284763">
    <property type="component" value="Unassembled WGS sequence"/>
</dbReference>
<feature type="domain" description="Pyruvate:ferredoxin oxidoreductase core" evidence="3">
    <location>
        <begin position="186"/>
        <end position="262"/>
    </location>
</feature>
<evidence type="ECO:0000313" key="5">
    <source>
        <dbReference type="Proteomes" id="UP000284763"/>
    </source>
</evidence>
<evidence type="ECO:0000259" key="2">
    <source>
        <dbReference type="Pfam" id="PF01855"/>
    </source>
</evidence>
<organism evidence="4 5">
    <name type="scientific">Methanosalsum natronophilum</name>
    <dbReference type="NCBI Taxonomy" id="768733"/>
    <lineage>
        <taxon>Archaea</taxon>
        <taxon>Methanobacteriati</taxon>
        <taxon>Methanobacteriota</taxon>
        <taxon>Stenosarchaea group</taxon>
        <taxon>Methanomicrobia</taxon>
        <taxon>Methanosarcinales</taxon>
        <taxon>Methanosarcinaceae</taxon>
        <taxon>Methanosalsum</taxon>
    </lineage>
</organism>
<evidence type="ECO:0000313" key="4">
    <source>
        <dbReference type="EMBL" id="RQD80525.1"/>
    </source>
</evidence>
<dbReference type="CDD" id="cd07034">
    <property type="entry name" value="TPP_PYR_PFOR_IOR-alpha_like"/>
    <property type="match status" value="1"/>
</dbReference>
<dbReference type="InterPro" id="IPR009014">
    <property type="entry name" value="Transketo_C/PFOR_II"/>
</dbReference>
<dbReference type="InterPro" id="IPR002880">
    <property type="entry name" value="Pyrv_Fd/Flavodoxin_OxRdtase_N"/>
</dbReference>
<keyword evidence="1" id="KW-0560">Oxidoreductase</keyword>
<dbReference type="FunFam" id="3.40.50.920:FF:000009">
    <property type="entry name" value="2-oxoglutarate ferredoxin oxidoreductase subunit alpha"/>
    <property type="match status" value="1"/>
</dbReference>
<dbReference type="EMBL" id="QZAB01000554">
    <property type="protein sequence ID" value="RQD80525.1"/>
    <property type="molecule type" value="Genomic_DNA"/>
</dbReference>
<reference evidence="4 5" key="1">
    <citation type="submission" date="2018-08" db="EMBL/GenBank/DDBJ databases">
        <title>The metabolism and importance of syntrophic acetate oxidation coupled to methane or sulfide production in haloalkaline environments.</title>
        <authorList>
            <person name="Timmers P.H.A."/>
            <person name="Vavourakis C.D."/>
            <person name="Sorokin D.Y."/>
            <person name="Sinninghe Damste J.S."/>
            <person name="Muyzer G."/>
            <person name="Stams A.J.M."/>
            <person name="Plugge C.M."/>
        </authorList>
    </citation>
    <scope>NUCLEOTIDE SEQUENCE [LARGE SCALE GENOMIC DNA]</scope>
    <source>
        <strain evidence="4">MSAO_Arc3</strain>
    </source>
</reference>
<dbReference type="Pfam" id="PF17147">
    <property type="entry name" value="PFOR_II"/>
    <property type="match status" value="1"/>
</dbReference>
<dbReference type="GO" id="GO:0044272">
    <property type="term" value="P:sulfur compound biosynthetic process"/>
    <property type="evidence" value="ECO:0007669"/>
    <property type="project" value="UniProtKB-ARBA"/>
</dbReference>
<sequence length="289" mass="32370">GITETPVVIYLAQRPGPATGLPTMTEQGDLQFVINASQGEFPRCVLAPMNPKDAFYLTVKAFNIAAKYQIPVFLLGDQYLADSSFTVPIFDQDNIDVEHWVLSSEELDEIEEYKRYLITESGISPRALPGSSKHLVCADSDEHDEYGHIDQTIENRIKMNSKRLKKNEGLVKEIFPPLEYGSNDSDITFVGWGSTYGPIKEAVDTLTKKGYHVNMVHFNEVYPLPQETVTSILKDKNSLIAIENNATGQFTKLLYSETGIKISQSILRFDGLPFTADNIIGKLHDMEMI</sequence>
<proteinExistence type="predicted"/>
<feature type="non-terminal residue" evidence="4">
    <location>
        <position position="1"/>
    </location>
</feature>
<dbReference type="SUPFAM" id="SSF52518">
    <property type="entry name" value="Thiamin diphosphate-binding fold (THDP-binding)"/>
    <property type="match status" value="1"/>
</dbReference>
<dbReference type="Gene3D" id="3.40.50.970">
    <property type="match status" value="1"/>
</dbReference>
<evidence type="ECO:0000259" key="3">
    <source>
        <dbReference type="Pfam" id="PF17147"/>
    </source>
</evidence>
<dbReference type="PANTHER" id="PTHR32154">
    <property type="entry name" value="PYRUVATE-FLAVODOXIN OXIDOREDUCTASE-RELATED"/>
    <property type="match status" value="1"/>
</dbReference>
<feature type="domain" description="Pyruvate flavodoxin/ferredoxin oxidoreductase pyrimidine binding" evidence="2">
    <location>
        <begin position="2"/>
        <end position="159"/>
    </location>
</feature>
<dbReference type="Pfam" id="PF01855">
    <property type="entry name" value="POR_N"/>
    <property type="match status" value="1"/>
</dbReference>